<dbReference type="CDD" id="cd00167">
    <property type="entry name" value="SANT"/>
    <property type="match status" value="3"/>
</dbReference>
<evidence type="ECO:0000313" key="11">
    <source>
        <dbReference type="Proteomes" id="UP001141552"/>
    </source>
</evidence>
<evidence type="ECO:0000256" key="6">
    <source>
        <dbReference type="ARBA" id="ARBA00023242"/>
    </source>
</evidence>
<dbReference type="InterPro" id="IPR001005">
    <property type="entry name" value="SANT/Myb"/>
</dbReference>
<reference evidence="10" key="2">
    <citation type="journal article" date="2023" name="Plants (Basel)">
        <title>Annotation of the Turnera subulata (Passifloraceae) Draft Genome Reveals the S-Locus Evolved after the Divergence of Turneroideae from Passifloroideae in a Stepwise Manner.</title>
        <authorList>
            <person name="Henning P.M."/>
            <person name="Roalson E.H."/>
            <person name="Mir W."/>
            <person name="McCubbin A.G."/>
            <person name="Shore J.S."/>
        </authorList>
    </citation>
    <scope>NUCLEOTIDE SEQUENCE</scope>
    <source>
        <strain evidence="10">F60SS</strain>
    </source>
</reference>
<keyword evidence="2" id="KW-0677">Repeat</keyword>
<organism evidence="10 11">
    <name type="scientific">Turnera subulata</name>
    <dbReference type="NCBI Taxonomy" id="218843"/>
    <lineage>
        <taxon>Eukaryota</taxon>
        <taxon>Viridiplantae</taxon>
        <taxon>Streptophyta</taxon>
        <taxon>Embryophyta</taxon>
        <taxon>Tracheophyta</taxon>
        <taxon>Spermatophyta</taxon>
        <taxon>Magnoliopsida</taxon>
        <taxon>eudicotyledons</taxon>
        <taxon>Gunneridae</taxon>
        <taxon>Pentapetalae</taxon>
        <taxon>rosids</taxon>
        <taxon>fabids</taxon>
        <taxon>Malpighiales</taxon>
        <taxon>Passifloraceae</taxon>
        <taxon>Turnera</taxon>
    </lineage>
</organism>
<feature type="domain" description="HTH myb-type" evidence="9">
    <location>
        <begin position="53"/>
        <end position="107"/>
    </location>
</feature>
<dbReference type="Proteomes" id="UP001141552">
    <property type="component" value="Unassembled WGS sequence"/>
</dbReference>
<name>A0A9Q0GDK3_9ROSI</name>
<dbReference type="Gene3D" id="1.10.10.60">
    <property type="entry name" value="Homeodomain-like"/>
    <property type="match status" value="4"/>
</dbReference>
<keyword evidence="5" id="KW-0804">Transcription</keyword>
<dbReference type="InterPro" id="IPR017930">
    <property type="entry name" value="Myb_dom"/>
</dbReference>
<dbReference type="AlphaFoldDB" id="A0A9Q0GDK3"/>
<dbReference type="PROSITE" id="PS50090">
    <property type="entry name" value="MYB_LIKE"/>
    <property type="match status" value="3"/>
</dbReference>
<evidence type="ECO:0000256" key="7">
    <source>
        <dbReference type="SAM" id="MobiDB-lite"/>
    </source>
</evidence>
<feature type="domain" description="Myb-like" evidence="8">
    <location>
        <begin position="239"/>
        <end position="329"/>
    </location>
</feature>
<evidence type="ECO:0000259" key="8">
    <source>
        <dbReference type="PROSITE" id="PS50090"/>
    </source>
</evidence>
<dbReference type="PANTHER" id="PTHR47997:SF28">
    <property type="entry name" value="TRANSCRIPTION FACTOR MYB15-LIKE"/>
    <property type="match status" value="1"/>
</dbReference>
<gene>
    <name evidence="10" type="ORF">Tsubulata_011615</name>
</gene>
<comment type="caution">
    <text evidence="10">The sequence shown here is derived from an EMBL/GenBank/DDBJ whole genome shotgun (WGS) entry which is preliminary data.</text>
</comment>
<proteinExistence type="predicted"/>
<dbReference type="InterPro" id="IPR009057">
    <property type="entry name" value="Homeodomain-like_sf"/>
</dbReference>
<evidence type="ECO:0008006" key="12">
    <source>
        <dbReference type="Google" id="ProtNLM"/>
    </source>
</evidence>
<accession>A0A9Q0GDK3</accession>
<dbReference type="OrthoDB" id="2143914at2759"/>
<keyword evidence="4" id="KW-0238">DNA-binding</keyword>
<sequence>APYFDKDGLRKGAWSQEEDDKLRAYVQNHGHCSWSELPKCGKSCRLRWMNYLRPDVKHGNYSKEEEDIILNLHEQHGNKWSMIAAKLPGRSDNEVKNYWHTHLKKRISQTRNSCKLKEKSCETSESEVSLERDNLAKHFTACNPPNPILESNPLSPEISSTEFSCSVSDSAAAGAMSGANLVAEGSDLPLGTIEESLGDFWTEPFWTEPLVADNAYDNQGGYSSCFLEEDFMSPYDNLRGAWSPEEDDKLRAYILRYGHWNWRQLPRSVKVWQELQIKMAELSQARCEAWKFFQRGRGFDHSTPQWSKIASKLPGRTDNEVKNHWHTYLNKKKSSTKPKEKKSSTLEKEQQCTNRFSQFVILDQVQSKDLEIDHQSRSSQQNPSHDRQLLQEDLTSPQETSNDTTSNFSANDSMMSRTNSCSAEDGFTSSEEEIIFQSLDGDFWTEPFVADSMYNQLGDCTSSLLDRGSYTSLYGLNFDDDMDWIQEVIQELQDN</sequence>
<dbReference type="PROSITE" id="PS51294">
    <property type="entry name" value="HTH_MYB"/>
    <property type="match status" value="3"/>
</dbReference>
<dbReference type="Pfam" id="PF00249">
    <property type="entry name" value="Myb_DNA-binding"/>
    <property type="match status" value="3"/>
</dbReference>
<keyword evidence="11" id="KW-1185">Reference proteome</keyword>
<feature type="domain" description="Myb-like" evidence="8">
    <location>
        <begin position="53"/>
        <end position="103"/>
    </location>
</feature>
<feature type="compositionally biased region" description="Polar residues" evidence="7">
    <location>
        <begin position="393"/>
        <end position="422"/>
    </location>
</feature>
<evidence type="ECO:0000256" key="4">
    <source>
        <dbReference type="ARBA" id="ARBA00023125"/>
    </source>
</evidence>
<keyword evidence="3" id="KW-0805">Transcription regulation</keyword>
<feature type="domain" description="Myb-like" evidence="8">
    <location>
        <begin position="6"/>
        <end position="52"/>
    </location>
</feature>
<evidence type="ECO:0000259" key="9">
    <source>
        <dbReference type="PROSITE" id="PS51294"/>
    </source>
</evidence>
<feature type="domain" description="HTH myb-type" evidence="9">
    <location>
        <begin position="6"/>
        <end position="52"/>
    </location>
</feature>
<comment type="subcellular location">
    <subcellularLocation>
        <location evidence="1">Nucleus</location>
    </subcellularLocation>
</comment>
<evidence type="ECO:0000256" key="3">
    <source>
        <dbReference type="ARBA" id="ARBA00023015"/>
    </source>
</evidence>
<dbReference type="InterPro" id="IPR051953">
    <property type="entry name" value="Plant_SW-associated_TFs"/>
</dbReference>
<feature type="compositionally biased region" description="Basic and acidic residues" evidence="7">
    <location>
        <begin position="337"/>
        <end position="349"/>
    </location>
</feature>
<dbReference type="PANTHER" id="PTHR47997">
    <property type="entry name" value="MYB DOMAIN PROTEIN 55"/>
    <property type="match status" value="1"/>
</dbReference>
<dbReference type="GO" id="GO:0005634">
    <property type="term" value="C:nucleus"/>
    <property type="evidence" value="ECO:0007669"/>
    <property type="project" value="UniProtKB-SubCell"/>
</dbReference>
<feature type="region of interest" description="Disordered" evidence="7">
    <location>
        <begin position="326"/>
        <end position="349"/>
    </location>
</feature>
<feature type="domain" description="HTH myb-type" evidence="9">
    <location>
        <begin position="303"/>
        <end position="333"/>
    </location>
</feature>
<feature type="non-terminal residue" evidence="10">
    <location>
        <position position="495"/>
    </location>
</feature>
<protein>
    <recommendedName>
        <fullName evidence="12">MYB transcription factor</fullName>
    </recommendedName>
</protein>
<feature type="non-terminal residue" evidence="10">
    <location>
        <position position="1"/>
    </location>
</feature>
<evidence type="ECO:0000256" key="5">
    <source>
        <dbReference type="ARBA" id="ARBA00023163"/>
    </source>
</evidence>
<dbReference type="SUPFAM" id="SSF46689">
    <property type="entry name" value="Homeodomain-like"/>
    <property type="match status" value="2"/>
</dbReference>
<dbReference type="EMBL" id="JAKUCV010001066">
    <property type="protein sequence ID" value="KAJ4847887.1"/>
    <property type="molecule type" value="Genomic_DNA"/>
</dbReference>
<dbReference type="SMART" id="SM00717">
    <property type="entry name" value="SANT"/>
    <property type="match status" value="3"/>
</dbReference>
<feature type="region of interest" description="Disordered" evidence="7">
    <location>
        <begin position="393"/>
        <end position="424"/>
    </location>
</feature>
<reference evidence="10" key="1">
    <citation type="submission" date="2022-02" db="EMBL/GenBank/DDBJ databases">
        <authorList>
            <person name="Henning P.M."/>
            <person name="McCubbin A.G."/>
            <person name="Shore J.S."/>
        </authorList>
    </citation>
    <scope>NUCLEOTIDE SEQUENCE</scope>
    <source>
        <strain evidence="10">F60SS</strain>
        <tissue evidence="10">Leaves</tissue>
    </source>
</reference>
<evidence type="ECO:0000256" key="2">
    <source>
        <dbReference type="ARBA" id="ARBA00022737"/>
    </source>
</evidence>
<evidence type="ECO:0000256" key="1">
    <source>
        <dbReference type="ARBA" id="ARBA00004123"/>
    </source>
</evidence>
<evidence type="ECO:0000313" key="10">
    <source>
        <dbReference type="EMBL" id="KAJ4847887.1"/>
    </source>
</evidence>
<dbReference type="GO" id="GO:0003677">
    <property type="term" value="F:DNA binding"/>
    <property type="evidence" value="ECO:0007669"/>
    <property type="project" value="UniProtKB-KW"/>
</dbReference>
<keyword evidence="6" id="KW-0539">Nucleus</keyword>